<dbReference type="InterPro" id="IPR036179">
    <property type="entry name" value="Ig-like_dom_sf"/>
</dbReference>
<dbReference type="Proteomes" id="UP001295444">
    <property type="component" value="Chromosome 01"/>
</dbReference>
<protein>
    <submittedName>
        <fullName evidence="4">Interleukin-1 receptor type 1-like</fullName>
    </submittedName>
</protein>
<name>A0AAD1R6K6_PELCU</name>
<dbReference type="InterPro" id="IPR007110">
    <property type="entry name" value="Ig-like_dom"/>
</dbReference>
<reference evidence="4" key="1">
    <citation type="submission" date="2022-03" db="EMBL/GenBank/DDBJ databases">
        <authorList>
            <person name="Alioto T."/>
            <person name="Alioto T."/>
            <person name="Gomez Garrido J."/>
        </authorList>
    </citation>
    <scope>NUCLEOTIDE SEQUENCE</scope>
</reference>
<keyword evidence="2" id="KW-0732">Signal</keyword>
<organism evidence="4 5">
    <name type="scientific">Pelobates cultripes</name>
    <name type="common">Western spadefoot toad</name>
    <dbReference type="NCBI Taxonomy" id="61616"/>
    <lineage>
        <taxon>Eukaryota</taxon>
        <taxon>Metazoa</taxon>
        <taxon>Chordata</taxon>
        <taxon>Craniata</taxon>
        <taxon>Vertebrata</taxon>
        <taxon>Euteleostomi</taxon>
        <taxon>Amphibia</taxon>
        <taxon>Batrachia</taxon>
        <taxon>Anura</taxon>
        <taxon>Pelobatoidea</taxon>
        <taxon>Pelobatidae</taxon>
        <taxon>Pelobates</taxon>
    </lineage>
</organism>
<accession>A0AAD1R6K6</accession>
<gene>
    <name evidence="4" type="ORF">PECUL_23A026807</name>
</gene>
<dbReference type="PROSITE" id="PS50835">
    <property type="entry name" value="IG_LIKE"/>
    <property type="match status" value="1"/>
</dbReference>
<dbReference type="EMBL" id="OW240912">
    <property type="protein sequence ID" value="CAH2223262.1"/>
    <property type="molecule type" value="Genomic_DNA"/>
</dbReference>
<dbReference type="Gene3D" id="2.60.40.10">
    <property type="entry name" value="Immunoglobulins"/>
    <property type="match status" value="1"/>
</dbReference>
<sequence length="172" mass="19881">MNVKFVLCWFCTGLLLKISETHCTTVFPRITEPYNNSCLKVKPYSKIDLYCKAVLDDNSTVPQTAIIFWVINGKFTEECDNVYEDKPVVIMKGEVSSILHILKVVPEFYNIPFTCMIESTSGTDKSSIFLKKMDCSGNLIWISLFGFTLFLFIVLLYAQKPYLKIYLSYCRW</sequence>
<evidence type="ECO:0000256" key="2">
    <source>
        <dbReference type="SAM" id="SignalP"/>
    </source>
</evidence>
<keyword evidence="1" id="KW-1133">Transmembrane helix</keyword>
<feature type="chain" id="PRO_5042023812" evidence="2">
    <location>
        <begin position="24"/>
        <end position="172"/>
    </location>
</feature>
<evidence type="ECO:0000259" key="3">
    <source>
        <dbReference type="PROSITE" id="PS50835"/>
    </source>
</evidence>
<keyword evidence="5" id="KW-1185">Reference proteome</keyword>
<dbReference type="AlphaFoldDB" id="A0AAD1R6K6"/>
<keyword evidence="4" id="KW-0675">Receptor</keyword>
<feature type="domain" description="Ig-like" evidence="3">
    <location>
        <begin position="28"/>
        <end position="131"/>
    </location>
</feature>
<keyword evidence="1" id="KW-0812">Transmembrane</keyword>
<feature type="transmembrane region" description="Helical" evidence="1">
    <location>
        <begin position="139"/>
        <end position="158"/>
    </location>
</feature>
<evidence type="ECO:0000313" key="5">
    <source>
        <dbReference type="Proteomes" id="UP001295444"/>
    </source>
</evidence>
<evidence type="ECO:0000256" key="1">
    <source>
        <dbReference type="SAM" id="Phobius"/>
    </source>
</evidence>
<dbReference type="InterPro" id="IPR013783">
    <property type="entry name" value="Ig-like_fold"/>
</dbReference>
<dbReference type="SUPFAM" id="SSF48726">
    <property type="entry name" value="Immunoglobulin"/>
    <property type="match status" value="1"/>
</dbReference>
<feature type="signal peptide" evidence="2">
    <location>
        <begin position="1"/>
        <end position="23"/>
    </location>
</feature>
<proteinExistence type="predicted"/>
<evidence type="ECO:0000313" key="4">
    <source>
        <dbReference type="EMBL" id="CAH2223262.1"/>
    </source>
</evidence>
<keyword evidence="1" id="KW-0472">Membrane</keyword>